<feature type="transmembrane region" description="Helical" evidence="1">
    <location>
        <begin position="238"/>
        <end position="260"/>
    </location>
</feature>
<keyword evidence="1" id="KW-1133">Transmembrane helix</keyword>
<reference evidence="2" key="1">
    <citation type="submission" date="2020-09" db="EMBL/GenBank/DDBJ databases">
        <authorList>
            <person name="Kikuchi T."/>
        </authorList>
    </citation>
    <scope>NUCLEOTIDE SEQUENCE</scope>
    <source>
        <strain evidence="2">Ka4C1</strain>
    </source>
</reference>
<protein>
    <submittedName>
        <fullName evidence="2">(pine wood nematode) hypothetical protein</fullName>
    </submittedName>
</protein>
<evidence type="ECO:0000256" key="1">
    <source>
        <dbReference type="SAM" id="Phobius"/>
    </source>
</evidence>
<dbReference type="OrthoDB" id="5796723at2759"/>
<dbReference type="Pfam" id="PF10326">
    <property type="entry name" value="7TM_GPCR_Str"/>
    <property type="match status" value="1"/>
</dbReference>
<feature type="transmembrane region" description="Helical" evidence="1">
    <location>
        <begin position="54"/>
        <end position="78"/>
    </location>
</feature>
<keyword evidence="1" id="KW-0472">Membrane</keyword>
<name>A0A7I8WI42_BURXY</name>
<comment type="caution">
    <text evidence="2">The sequence shown here is derived from an EMBL/GenBank/DDBJ whole genome shotgun (WGS) entry which is preliminary data.</text>
</comment>
<dbReference type="Proteomes" id="UP000659654">
    <property type="component" value="Unassembled WGS sequence"/>
</dbReference>
<dbReference type="PANTHER" id="PTHR22943:SF248">
    <property type="entry name" value="SEVEN TM RECEPTOR"/>
    <property type="match status" value="1"/>
</dbReference>
<feature type="transmembrane region" description="Helical" evidence="1">
    <location>
        <begin position="193"/>
        <end position="211"/>
    </location>
</feature>
<dbReference type="SUPFAM" id="SSF81321">
    <property type="entry name" value="Family A G protein-coupled receptor-like"/>
    <property type="match status" value="1"/>
</dbReference>
<dbReference type="Proteomes" id="UP000582659">
    <property type="component" value="Unassembled WGS sequence"/>
</dbReference>
<evidence type="ECO:0000313" key="3">
    <source>
        <dbReference type="Proteomes" id="UP000659654"/>
    </source>
</evidence>
<dbReference type="EMBL" id="CAJFCV020000003">
    <property type="protein sequence ID" value="CAG9109202.1"/>
    <property type="molecule type" value="Genomic_DNA"/>
</dbReference>
<feature type="transmembrane region" description="Helical" evidence="1">
    <location>
        <begin position="272"/>
        <end position="295"/>
    </location>
</feature>
<dbReference type="SMR" id="A0A7I8WI42"/>
<feature type="transmembrane region" description="Helical" evidence="1">
    <location>
        <begin position="133"/>
        <end position="150"/>
    </location>
</feature>
<dbReference type="PANTHER" id="PTHR22943">
    <property type="entry name" value="7-TRANSMEMBRANE DOMAIN RECEPTOR C.ELEGANS"/>
    <property type="match status" value="1"/>
</dbReference>
<proteinExistence type="predicted"/>
<dbReference type="AlphaFoldDB" id="A0A7I8WI42"/>
<evidence type="ECO:0000313" key="2">
    <source>
        <dbReference type="EMBL" id="CAD5222134.1"/>
    </source>
</evidence>
<sequence length="339" mass="38728">MKIILDILNFIAIIAKIAACSLNLFVLLLLLYGTDRQVAQSYRRTLIWMISIDLAYSISGLIFYPIIFFTGSYLYVIYDVLPVFGKVIVEKTCLTLPSFLTLFLIMLCVIVLPIPCIVRYVNLTTKRISTRQIDGMFIFCLLISSSYGAYNARTVKLPDPVSDDILSESYGINMSGSLYTVTNATNLSCLSNYAIIGMIMCIYVLIVGLSWKTNRIMNLMVNHLTRETRRMQEQMKKVILIQTLYPFFIMSVPALILEIYPYMNLADISRYLNYYCTTALMWISVFNPLSIILCIPHNRKAVFNMLTCRVMRRSSISSSIDSGLARIFSGKDRRMSAWN</sequence>
<feature type="transmembrane region" description="Helical" evidence="1">
    <location>
        <begin position="12"/>
        <end position="33"/>
    </location>
</feature>
<accession>A0A7I8WI42</accession>
<dbReference type="EMBL" id="CAJFDI010000003">
    <property type="protein sequence ID" value="CAD5222134.1"/>
    <property type="molecule type" value="Genomic_DNA"/>
</dbReference>
<keyword evidence="1" id="KW-0812">Transmembrane</keyword>
<organism evidence="2 3">
    <name type="scientific">Bursaphelenchus xylophilus</name>
    <name type="common">Pinewood nematode worm</name>
    <name type="synonym">Aphelenchoides xylophilus</name>
    <dbReference type="NCBI Taxonomy" id="6326"/>
    <lineage>
        <taxon>Eukaryota</taxon>
        <taxon>Metazoa</taxon>
        <taxon>Ecdysozoa</taxon>
        <taxon>Nematoda</taxon>
        <taxon>Chromadorea</taxon>
        <taxon>Rhabditida</taxon>
        <taxon>Tylenchina</taxon>
        <taxon>Tylenchomorpha</taxon>
        <taxon>Aphelenchoidea</taxon>
        <taxon>Aphelenchoididae</taxon>
        <taxon>Bursaphelenchus</taxon>
    </lineage>
</organism>
<dbReference type="InterPro" id="IPR019428">
    <property type="entry name" value="7TM_GPCR_serpentine_rcpt_Str"/>
</dbReference>
<gene>
    <name evidence="2" type="ORF">BXYJ_LOCUS7102</name>
</gene>
<keyword evidence="3" id="KW-1185">Reference proteome</keyword>
<feature type="transmembrane region" description="Helical" evidence="1">
    <location>
        <begin position="98"/>
        <end position="121"/>
    </location>
</feature>